<dbReference type="STRING" id="1835702.A0A1F5L2F7"/>
<feature type="region of interest" description="Disordered" evidence="20">
    <location>
        <begin position="77"/>
        <end position="99"/>
    </location>
</feature>
<dbReference type="Pfam" id="PF17921">
    <property type="entry name" value="Integrase_H2C2"/>
    <property type="match status" value="1"/>
</dbReference>
<keyword evidence="3" id="KW-0645">Protease</keyword>
<dbReference type="RefSeq" id="XP_022483848.1">
    <property type="nucleotide sequence ID" value="XM_022636272.1"/>
</dbReference>
<dbReference type="InterPro" id="IPR043128">
    <property type="entry name" value="Rev_trsase/Diguanyl_cyclase"/>
</dbReference>
<keyword evidence="8" id="KW-0064">Aspartyl protease</keyword>
<feature type="compositionally biased region" description="Basic and acidic residues" evidence="20">
    <location>
        <begin position="592"/>
        <end position="603"/>
    </location>
</feature>
<feature type="region of interest" description="Disordered" evidence="20">
    <location>
        <begin position="281"/>
        <end position="364"/>
    </location>
</feature>
<dbReference type="EMBL" id="LXJU01000062">
    <property type="protein sequence ID" value="OGE47120.1"/>
    <property type="molecule type" value="Genomic_DNA"/>
</dbReference>
<dbReference type="PROSITE" id="PS50013">
    <property type="entry name" value="CHROMO_2"/>
    <property type="match status" value="1"/>
</dbReference>
<evidence type="ECO:0000313" key="26">
    <source>
        <dbReference type="EMBL" id="OGE47120.1"/>
    </source>
</evidence>
<dbReference type="Gene3D" id="2.40.70.10">
    <property type="entry name" value="Acid Proteases"/>
    <property type="match status" value="1"/>
</dbReference>
<feature type="domain" description="Reverse transcriptase" evidence="23">
    <location>
        <begin position="629"/>
        <end position="808"/>
    </location>
</feature>
<evidence type="ECO:0000256" key="11">
    <source>
        <dbReference type="ARBA" id="ARBA00022842"/>
    </source>
</evidence>
<evidence type="ECO:0000259" key="23">
    <source>
        <dbReference type="PROSITE" id="PS50878"/>
    </source>
</evidence>
<dbReference type="InterPro" id="IPR021109">
    <property type="entry name" value="Peptidase_aspartic_dom_sf"/>
</dbReference>
<keyword evidence="18" id="KW-0862">Zinc</keyword>
<comment type="caution">
    <text evidence="27">The sequence shown here is derived from an EMBL/GenBank/DDBJ whole genome shotgun (WGS) entry which is preliminary data.</text>
</comment>
<evidence type="ECO:0000256" key="2">
    <source>
        <dbReference type="ARBA" id="ARBA00012493"/>
    </source>
</evidence>
<dbReference type="EMBL" id="LXJU01000046">
    <property type="protein sequence ID" value="OGE47385.1"/>
    <property type="molecule type" value="Genomic_DNA"/>
</dbReference>
<name>A0A1F5L2F7_PENAI</name>
<evidence type="ECO:0000259" key="22">
    <source>
        <dbReference type="PROSITE" id="PS50158"/>
    </source>
</evidence>
<keyword evidence="16" id="KW-0238">DNA-binding</keyword>
<dbReference type="InterPro" id="IPR023780">
    <property type="entry name" value="Chromo_domain"/>
</dbReference>
<dbReference type="GO" id="GO:0004519">
    <property type="term" value="F:endonuclease activity"/>
    <property type="evidence" value="ECO:0007669"/>
    <property type="project" value="UniProtKB-KW"/>
</dbReference>
<evidence type="ECO:0000313" key="29">
    <source>
        <dbReference type="EMBL" id="OGE48393.1"/>
    </source>
</evidence>
<evidence type="ECO:0000256" key="12">
    <source>
        <dbReference type="ARBA" id="ARBA00022884"/>
    </source>
</evidence>
<dbReference type="PANTHER" id="PTHR37984">
    <property type="entry name" value="PROTEIN CBG26694"/>
    <property type="match status" value="1"/>
</dbReference>
<evidence type="ECO:0000259" key="21">
    <source>
        <dbReference type="PROSITE" id="PS50013"/>
    </source>
</evidence>
<dbReference type="GO" id="GO:0006338">
    <property type="term" value="P:chromatin remodeling"/>
    <property type="evidence" value="ECO:0007669"/>
    <property type="project" value="UniProtKB-ARBA"/>
</dbReference>
<dbReference type="Pfam" id="PF00385">
    <property type="entry name" value="Chromo"/>
    <property type="match status" value="1"/>
</dbReference>
<dbReference type="SMART" id="SM00298">
    <property type="entry name" value="CHROMO"/>
    <property type="match status" value="1"/>
</dbReference>
<evidence type="ECO:0000313" key="25">
    <source>
        <dbReference type="EMBL" id="OGE47018.1"/>
    </source>
</evidence>
<dbReference type="SUPFAM" id="SSF53098">
    <property type="entry name" value="Ribonuclease H-like"/>
    <property type="match status" value="1"/>
</dbReference>
<sequence length="1728" mass="198143">MTTRSSVARGSPANPHRTDTESIVPPATIYDGSSSPENNSQDRTSQLSEHLAEVERLETLHALLTRKKELEEAIGQITEKSLSDRHRRSSSTSSDRGRASGEIKIEVAIFKAHYSIQQRQTWLNDLQDMFAGAPRKYGSDERKILGATNCMSSDCRERWRHYVEEKAEPQRTAYKTTWELFEKWTLTLLHNSATLQADIATSLQEARQGPNQSPSDFNSYLLSLERHFEAPSEDQRALNFFTKLQLRLRSRIQNAMLHLPKNRDEMVSTAMHYWNLIQTESGTKDYPPRSTNKRHHSPDQQGYRKRTNFNGPSSNFGRGRGWNRGSFRGRGGDRNPNTKPYSNRREFGAKPHDRQRNDNTTPQKPYSCFTCGSTDHWKDQCPQNSTKVQSAPAHSGKARGRLYIPITVRGDIETHADLDSGAEVDIVSHQFAQQYGLRRAPLTGVIISAINRRSTPTYGVWIVPITATDSRGTTRTFERRCLAIDRDPRLEGSPVLLSMTTVRDEHVDFSPHKRQWWYVAPSYSIATPYQFVKECRNHAYVYAVVKLPEEVWLPGDNQEYPASREEGLPSELLAYRDVFAPENAKTLPPQKATDHTIELKDGETPPYGPIYPLSQTELRELRSYLDENLDNGRIRPSKSPAGAPILFVPKKDGSLRLCVDYRGLNKVSVKNRYPLPLISEILDRLAGAQFFSKIDIQDAYYRIRIREGEEWKTAFRTRYGHFEYTVMPFGLTNAPATFQNYIHTALRGLLDVVCVAYLDDILIFSPDREAHTEHICQVLQRLRQAQLYAKPAKCTFYQDQVEFLGFVVSRNGISMDRQRVDAIASWEIPKSYHEIQVFLGFCNFYRRFIQGYSLIALPLTSLLRGSKNGKKPGNVLLSDEETQAFHRLLNAFQEAPVLQHFDPQKRIRIESDASNLGMAGILSQPDASGTWHPVAYWSKKFIGAELRYATPDQELFAIVYSFKQWRHYLEGSKYPVEVLSDHANLQTFMKQPKLNGRQARWLMFLTPFEFTIKHRAGKTNPADGLSRKPNASRVAPAAELTTPIQERFASDQGVNVQQIAVKEMNTGQDVPATKASQDVPTTELSEPGTPELSKKRDSRRASLHRRVLIRRRASIKGEKRRRASLYHRVPLRYPAYRRRASREKVVSHRCMVLPLVLEEDAMTVRTAEGDRAITQREVERACVVEQVYGLDATTELKTLIGRIQGEDPEARRRIVGVSEARRGNVGVSQAKRGTTGWSVQELNSTTDLKSQIGQEQGGDPETRRRITDVKLEKRGNHGWLVDHEGLLRYQNRLYIPIRNGLRQKLLNIYHDDPLAGHFGRTRTTELLKRKFHWVNLQKDVAQYVKECAVCQGAATPRHRPYGELQSLPIPQRPFSDLAMDFITHLPQTIYKDNTVDAILVIVDRFSKYAVFLPVSSTIDAVQLAELFHQEIELRFGPPNSIVSDRGSVFTSKFWSKLCYQSHVKLRFSTAFHPQTDGQTERMNQVLESYLRCFVNTEQTNWPVLLPTAQFATNNAINSTTGFTPFKALYGYDPNFQLRAEDGASREEVPATTARLEKLQKLRERLQEAWRKASESQAKHYNKRHEPIQFRRGQLVALSTRNLRIKNPSRKLAPNFIGPFRILDKVGKQAYRLALPEQYSRLHNVFPVSLLQEWHQRNDSETLPMPELEDDDEWEVEEVRGEKKFQNELHYLVKWKGWPSEYNQWVPLSDMGNARGIIAKFQKQKKRSN</sequence>
<dbReference type="Gene3D" id="3.30.70.270">
    <property type="match status" value="2"/>
</dbReference>
<keyword evidence="5" id="KW-0548">Nucleotidyltransferase</keyword>
<keyword evidence="15" id="KW-0239">DNA-directed DNA polymerase</keyword>
<dbReference type="PANTHER" id="PTHR37984:SF5">
    <property type="entry name" value="PROTEIN NYNRIN-LIKE"/>
    <property type="match status" value="1"/>
</dbReference>
<evidence type="ECO:0000256" key="9">
    <source>
        <dbReference type="ARBA" id="ARBA00022759"/>
    </source>
</evidence>
<keyword evidence="30" id="KW-1185">Reference proteome</keyword>
<dbReference type="PROSITE" id="PS50878">
    <property type="entry name" value="RT_POL"/>
    <property type="match status" value="1"/>
</dbReference>
<dbReference type="InterPro" id="IPR012337">
    <property type="entry name" value="RNaseH-like_sf"/>
</dbReference>
<dbReference type="Gene3D" id="3.30.420.10">
    <property type="entry name" value="Ribonuclease H-like superfamily/Ribonuclease H"/>
    <property type="match status" value="1"/>
</dbReference>
<evidence type="ECO:0000256" key="15">
    <source>
        <dbReference type="ARBA" id="ARBA00022932"/>
    </source>
</evidence>
<accession>A0A1F5L2F7</accession>
<evidence type="ECO:0000256" key="1">
    <source>
        <dbReference type="ARBA" id="ARBA00011353"/>
    </source>
</evidence>
<evidence type="ECO:0000256" key="7">
    <source>
        <dbReference type="ARBA" id="ARBA00022723"/>
    </source>
</evidence>
<evidence type="ECO:0000256" key="10">
    <source>
        <dbReference type="ARBA" id="ARBA00022801"/>
    </source>
</evidence>
<feature type="region of interest" description="Disordered" evidence="20">
    <location>
        <begin position="584"/>
        <end position="603"/>
    </location>
</feature>
<dbReference type="Proteomes" id="UP000177622">
    <property type="component" value="Unassembled WGS sequence"/>
</dbReference>
<dbReference type="OrthoDB" id="4365070at2759"/>
<dbReference type="Pfam" id="PF17917">
    <property type="entry name" value="RT_RNaseH"/>
    <property type="match status" value="1"/>
</dbReference>
<gene>
    <name evidence="29" type="ORF">PENARI_c029G01565</name>
    <name evidence="28" type="ORF">PENARI_c032G02829</name>
    <name evidence="27" type="ORF">PENARI_c046G12156</name>
    <name evidence="26" type="ORF">PENARI_c062G11431</name>
    <name evidence="25" type="ORF">PENARI_c075G07471</name>
</gene>
<dbReference type="InterPro" id="IPR041588">
    <property type="entry name" value="Integrase_H2C2"/>
</dbReference>
<evidence type="ECO:0000313" key="28">
    <source>
        <dbReference type="EMBL" id="OGE48081.1"/>
    </source>
</evidence>
<dbReference type="GO" id="GO:0003677">
    <property type="term" value="F:DNA binding"/>
    <property type="evidence" value="ECO:0007669"/>
    <property type="project" value="UniProtKB-KW"/>
</dbReference>
<feature type="region of interest" description="Disordered" evidence="20">
    <location>
        <begin position="1"/>
        <end position="49"/>
    </location>
</feature>
<keyword evidence="18" id="KW-0863">Zinc-finger</keyword>
<keyword evidence="13" id="KW-0229">DNA integration</keyword>
<dbReference type="GO" id="GO:0008270">
    <property type="term" value="F:zinc ion binding"/>
    <property type="evidence" value="ECO:0007669"/>
    <property type="project" value="UniProtKB-KW"/>
</dbReference>
<dbReference type="EMBL" id="LXJU01000029">
    <property type="protein sequence ID" value="OGE48393.1"/>
    <property type="molecule type" value="Genomic_DNA"/>
</dbReference>
<evidence type="ECO:0000256" key="16">
    <source>
        <dbReference type="ARBA" id="ARBA00023125"/>
    </source>
</evidence>
<dbReference type="Gene3D" id="2.40.50.40">
    <property type="match status" value="1"/>
</dbReference>
<evidence type="ECO:0000259" key="24">
    <source>
        <dbReference type="PROSITE" id="PS50994"/>
    </source>
</evidence>
<evidence type="ECO:0000256" key="20">
    <source>
        <dbReference type="SAM" id="MobiDB-lite"/>
    </source>
</evidence>
<dbReference type="GO" id="GO:0003723">
    <property type="term" value="F:RNA binding"/>
    <property type="evidence" value="ECO:0007669"/>
    <property type="project" value="UniProtKB-KW"/>
</dbReference>
<keyword evidence="11" id="KW-0460">Magnesium</keyword>
<dbReference type="InterPro" id="IPR016197">
    <property type="entry name" value="Chromo-like_dom_sf"/>
</dbReference>
<evidence type="ECO:0000256" key="4">
    <source>
        <dbReference type="ARBA" id="ARBA00022679"/>
    </source>
</evidence>
<dbReference type="GO" id="GO:0006508">
    <property type="term" value="P:proteolysis"/>
    <property type="evidence" value="ECO:0007669"/>
    <property type="project" value="UniProtKB-KW"/>
</dbReference>
<keyword evidence="10" id="KW-0378">Hydrolase</keyword>
<dbReference type="InterPro" id="IPR043502">
    <property type="entry name" value="DNA/RNA_pol_sf"/>
</dbReference>
<dbReference type="EMBL" id="LXJU01000075">
    <property type="protein sequence ID" value="OGE47018.1"/>
    <property type="molecule type" value="Genomic_DNA"/>
</dbReference>
<feature type="domain" description="CCHC-type" evidence="22">
    <location>
        <begin position="368"/>
        <end position="383"/>
    </location>
</feature>
<dbReference type="FunFam" id="3.30.70.270:FF:000020">
    <property type="entry name" value="Transposon Tf2-6 polyprotein-like Protein"/>
    <property type="match status" value="1"/>
</dbReference>
<dbReference type="InterPro" id="IPR000953">
    <property type="entry name" value="Chromo/chromo_shadow_dom"/>
</dbReference>
<keyword evidence="19" id="KW-0175">Coiled coil</keyword>
<dbReference type="GeneID" id="34581006"/>
<dbReference type="PROSITE" id="PS50158">
    <property type="entry name" value="ZF_CCHC"/>
    <property type="match status" value="1"/>
</dbReference>
<organism evidence="27 30">
    <name type="scientific">Penicillium arizonense</name>
    <dbReference type="NCBI Taxonomy" id="1835702"/>
    <lineage>
        <taxon>Eukaryota</taxon>
        <taxon>Fungi</taxon>
        <taxon>Dikarya</taxon>
        <taxon>Ascomycota</taxon>
        <taxon>Pezizomycotina</taxon>
        <taxon>Eurotiomycetes</taxon>
        <taxon>Eurotiomycetidae</taxon>
        <taxon>Eurotiales</taxon>
        <taxon>Aspergillaceae</taxon>
        <taxon>Penicillium</taxon>
    </lineage>
</organism>
<evidence type="ECO:0000313" key="27">
    <source>
        <dbReference type="EMBL" id="OGE47385.1"/>
    </source>
</evidence>
<dbReference type="FunFam" id="1.10.340.70:FF:000001">
    <property type="entry name" value="Retrovirus-related Pol polyprotein from transposon gypsy-like Protein"/>
    <property type="match status" value="1"/>
</dbReference>
<evidence type="ECO:0000256" key="3">
    <source>
        <dbReference type="ARBA" id="ARBA00022670"/>
    </source>
</evidence>
<reference evidence="27 30" key="1">
    <citation type="journal article" date="2016" name="Sci. Rep.">
        <title>Penicillium arizonense, a new, genome sequenced fungal species, reveals a high chemical diversity in secreted metabolites.</title>
        <authorList>
            <person name="Grijseels S."/>
            <person name="Nielsen J.C."/>
            <person name="Randelovic M."/>
            <person name="Nielsen J."/>
            <person name="Nielsen K.F."/>
            <person name="Workman M."/>
            <person name="Frisvad J.C."/>
        </authorList>
    </citation>
    <scope>NUCLEOTIDE SEQUENCE [LARGE SCALE GENOMIC DNA]</scope>
    <source>
        <strain evidence="27 30">CBS 141311</strain>
    </source>
</reference>
<dbReference type="PROSITE" id="PS50994">
    <property type="entry name" value="INTEGRASE"/>
    <property type="match status" value="1"/>
</dbReference>
<dbReference type="SUPFAM" id="SSF54160">
    <property type="entry name" value="Chromo domain-like"/>
    <property type="match status" value="1"/>
</dbReference>
<proteinExistence type="predicted"/>
<dbReference type="GO" id="GO:0003887">
    <property type="term" value="F:DNA-directed DNA polymerase activity"/>
    <property type="evidence" value="ECO:0007669"/>
    <property type="project" value="UniProtKB-KW"/>
</dbReference>
<protein>
    <recommendedName>
        <fullName evidence="2">RNA-directed DNA polymerase</fullName>
        <ecNumber evidence="2">2.7.7.49</ecNumber>
    </recommendedName>
</protein>
<dbReference type="GO" id="GO:0005634">
    <property type="term" value="C:nucleus"/>
    <property type="evidence" value="ECO:0007669"/>
    <property type="project" value="UniProtKB-ARBA"/>
</dbReference>
<feature type="coiled-coil region" evidence="19">
    <location>
        <begin position="1548"/>
        <end position="1578"/>
    </location>
</feature>
<dbReference type="CDD" id="cd01647">
    <property type="entry name" value="RT_LTR"/>
    <property type="match status" value="1"/>
</dbReference>
<dbReference type="EC" id="2.7.7.49" evidence="2"/>
<dbReference type="Gene3D" id="3.10.10.10">
    <property type="entry name" value="HIV Type 1 Reverse Transcriptase, subunit A, domain 1"/>
    <property type="match status" value="1"/>
</dbReference>
<evidence type="ECO:0000256" key="17">
    <source>
        <dbReference type="ARBA" id="ARBA00023172"/>
    </source>
</evidence>
<dbReference type="Pfam" id="PF00078">
    <property type="entry name" value="RVT_1"/>
    <property type="match status" value="1"/>
</dbReference>
<dbReference type="InterPro" id="IPR001584">
    <property type="entry name" value="Integrase_cat-core"/>
</dbReference>
<keyword evidence="6" id="KW-0540">Nuclease</keyword>
<dbReference type="InterPro" id="IPR001878">
    <property type="entry name" value="Znf_CCHC"/>
</dbReference>
<dbReference type="InterPro" id="IPR000477">
    <property type="entry name" value="RT_dom"/>
</dbReference>
<dbReference type="FunFam" id="3.30.420.10:FF:000032">
    <property type="entry name" value="Retrovirus-related Pol polyprotein from transposon 297-like Protein"/>
    <property type="match status" value="1"/>
</dbReference>
<dbReference type="EMBL" id="LXJU01000032">
    <property type="protein sequence ID" value="OGE48081.1"/>
    <property type="molecule type" value="Genomic_DNA"/>
</dbReference>
<evidence type="ECO:0000256" key="8">
    <source>
        <dbReference type="ARBA" id="ARBA00022750"/>
    </source>
</evidence>
<evidence type="ECO:0000256" key="14">
    <source>
        <dbReference type="ARBA" id="ARBA00022918"/>
    </source>
</evidence>
<keyword evidence="4" id="KW-0808">Transferase</keyword>
<dbReference type="InterPro" id="IPR056924">
    <property type="entry name" value="SH3_Tf2-1"/>
</dbReference>
<dbReference type="SMART" id="SM00343">
    <property type="entry name" value="ZnF_C2HC"/>
    <property type="match status" value="1"/>
</dbReference>
<evidence type="ECO:0000256" key="6">
    <source>
        <dbReference type="ARBA" id="ARBA00022722"/>
    </source>
</evidence>
<feature type="domain" description="Integrase catalytic" evidence="24">
    <location>
        <begin position="1369"/>
        <end position="1532"/>
    </location>
</feature>
<dbReference type="Gene3D" id="1.10.340.70">
    <property type="match status" value="1"/>
</dbReference>
<feature type="region of interest" description="Disordered" evidence="20">
    <location>
        <begin position="1065"/>
        <end position="1100"/>
    </location>
</feature>
<dbReference type="GO" id="GO:0006310">
    <property type="term" value="P:DNA recombination"/>
    <property type="evidence" value="ECO:0007669"/>
    <property type="project" value="UniProtKB-KW"/>
</dbReference>
<keyword evidence="12" id="KW-0694">RNA-binding</keyword>
<evidence type="ECO:0000256" key="19">
    <source>
        <dbReference type="SAM" id="Coils"/>
    </source>
</evidence>
<feature type="compositionally biased region" description="Polar residues" evidence="20">
    <location>
        <begin position="1074"/>
        <end position="1084"/>
    </location>
</feature>
<dbReference type="InterPro" id="IPR050951">
    <property type="entry name" value="Retrovirus_Pol_polyprotein"/>
</dbReference>
<dbReference type="SUPFAM" id="SSF56672">
    <property type="entry name" value="DNA/RNA polymerases"/>
    <property type="match status" value="1"/>
</dbReference>
<dbReference type="InterPro" id="IPR036397">
    <property type="entry name" value="RNaseH_sf"/>
</dbReference>
<feature type="compositionally biased region" description="Basic and acidic residues" evidence="20">
    <location>
        <begin position="343"/>
        <end position="357"/>
    </location>
</feature>
<evidence type="ECO:0000256" key="18">
    <source>
        <dbReference type="PROSITE-ProRule" id="PRU00047"/>
    </source>
</evidence>
<dbReference type="InterPro" id="IPR036875">
    <property type="entry name" value="Znf_CCHC_sf"/>
</dbReference>
<evidence type="ECO:0000313" key="30">
    <source>
        <dbReference type="Proteomes" id="UP000177622"/>
    </source>
</evidence>
<dbReference type="GO" id="GO:0015074">
    <property type="term" value="P:DNA integration"/>
    <property type="evidence" value="ECO:0007669"/>
    <property type="project" value="UniProtKB-KW"/>
</dbReference>
<feature type="domain" description="Chromo" evidence="21">
    <location>
        <begin position="1673"/>
        <end position="1728"/>
    </location>
</feature>
<comment type="subunit">
    <text evidence="1">Component of the NuA4 histone acetyltransferase complex.</text>
</comment>
<dbReference type="GO" id="GO:0004190">
    <property type="term" value="F:aspartic-type endopeptidase activity"/>
    <property type="evidence" value="ECO:0007669"/>
    <property type="project" value="UniProtKB-KW"/>
</dbReference>
<dbReference type="Pfam" id="PF24626">
    <property type="entry name" value="SH3_Tf2-1"/>
    <property type="match status" value="1"/>
</dbReference>
<evidence type="ECO:0000256" key="13">
    <source>
        <dbReference type="ARBA" id="ARBA00022908"/>
    </source>
</evidence>
<keyword evidence="14" id="KW-0695">RNA-directed DNA polymerase</keyword>
<dbReference type="GO" id="GO:0003964">
    <property type="term" value="F:RNA-directed DNA polymerase activity"/>
    <property type="evidence" value="ECO:0007669"/>
    <property type="project" value="UniProtKB-KW"/>
</dbReference>
<evidence type="ECO:0000256" key="5">
    <source>
        <dbReference type="ARBA" id="ARBA00022695"/>
    </source>
</evidence>
<dbReference type="CDD" id="cd09274">
    <property type="entry name" value="RNase_HI_RT_Ty3"/>
    <property type="match status" value="1"/>
</dbReference>
<keyword evidence="7" id="KW-0479">Metal-binding</keyword>
<dbReference type="Pfam" id="PF00665">
    <property type="entry name" value="rve"/>
    <property type="match status" value="1"/>
</dbReference>
<keyword evidence="9" id="KW-0255">Endonuclease</keyword>
<keyword evidence="17" id="KW-0233">DNA recombination</keyword>
<dbReference type="InterPro" id="IPR041373">
    <property type="entry name" value="RT_RNaseH"/>
</dbReference>
<feature type="compositionally biased region" description="Polar residues" evidence="20">
    <location>
        <begin position="31"/>
        <end position="48"/>
    </location>
</feature>
<dbReference type="SUPFAM" id="SSF57756">
    <property type="entry name" value="Retrovirus zinc finger-like domains"/>
    <property type="match status" value="1"/>
</dbReference>